<evidence type="ECO:0000313" key="2">
    <source>
        <dbReference type="Proteomes" id="UP001341281"/>
    </source>
</evidence>
<sequence>MSVLRVALWLTEYSGAMKPQVPATPRSADDAREAEVAEAAVEGGVEHDVAGLDVAVEHHVLVLMVDVVEPCSDVHHDVVAASPSEDAPWVLLVGKQVLIKAAVGHMFR</sequence>
<dbReference type="Proteomes" id="UP001341281">
    <property type="component" value="Chromosome 03"/>
</dbReference>
<dbReference type="AlphaFoldDB" id="A0AAQ3WI52"/>
<gene>
    <name evidence="1" type="ORF">U9M48_012042</name>
</gene>
<keyword evidence="2" id="KW-1185">Reference proteome</keyword>
<name>A0AAQ3WI52_PASNO</name>
<protein>
    <submittedName>
        <fullName evidence="1">Uncharacterized protein</fullName>
    </submittedName>
</protein>
<accession>A0AAQ3WI52</accession>
<dbReference type="EMBL" id="CP144747">
    <property type="protein sequence ID" value="WVZ62278.1"/>
    <property type="molecule type" value="Genomic_DNA"/>
</dbReference>
<organism evidence="1 2">
    <name type="scientific">Paspalum notatum var. saurae</name>
    <dbReference type="NCBI Taxonomy" id="547442"/>
    <lineage>
        <taxon>Eukaryota</taxon>
        <taxon>Viridiplantae</taxon>
        <taxon>Streptophyta</taxon>
        <taxon>Embryophyta</taxon>
        <taxon>Tracheophyta</taxon>
        <taxon>Spermatophyta</taxon>
        <taxon>Magnoliopsida</taxon>
        <taxon>Liliopsida</taxon>
        <taxon>Poales</taxon>
        <taxon>Poaceae</taxon>
        <taxon>PACMAD clade</taxon>
        <taxon>Panicoideae</taxon>
        <taxon>Andropogonodae</taxon>
        <taxon>Paspaleae</taxon>
        <taxon>Paspalinae</taxon>
        <taxon>Paspalum</taxon>
    </lineage>
</organism>
<proteinExistence type="predicted"/>
<evidence type="ECO:0000313" key="1">
    <source>
        <dbReference type="EMBL" id="WVZ62278.1"/>
    </source>
</evidence>
<reference evidence="1 2" key="1">
    <citation type="submission" date="2024-02" db="EMBL/GenBank/DDBJ databases">
        <title>High-quality chromosome-scale genome assembly of Pensacola bahiagrass (Paspalum notatum Flugge var. saurae).</title>
        <authorList>
            <person name="Vega J.M."/>
            <person name="Podio M."/>
            <person name="Orjuela J."/>
            <person name="Siena L.A."/>
            <person name="Pessino S.C."/>
            <person name="Combes M.C."/>
            <person name="Mariac C."/>
            <person name="Albertini E."/>
            <person name="Pupilli F."/>
            <person name="Ortiz J.P.A."/>
            <person name="Leblanc O."/>
        </authorList>
    </citation>
    <scope>NUCLEOTIDE SEQUENCE [LARGE SCALE GENOMIC DNA]</scope>
    <source>
        <strain evidence="1">R1</strain>
        <tissue evidence="1">Leaf</tissue>
    </source>
</reference>